<reference evidence="4 5" key="1">
    <citation type="submission" date="2019-03" db="EMBL/GenBank/DDBJ databases">
        <authorList>
            <person name="Gaulin E."/>
            <person name="Dumas B."/>
        </authorList>
    </citation>
    <scope>NUCLEOTIDE SEQUENCE [LARGE SCALE GENOMIC DNA]</scope>
    <source>
        <strain evidence="4">CBS 568.67</strain>
    </source>
</reference>
<evidence type="ECO:0000313" key="5">
    <source>
        <dbReference type="Proteomes" id="UP000332933"/>
    </source>
</evidence>
<dbReference type="OrthoDB" id="2157354at2759"/>
<dbReference type="PANTHER" id="PTHR24201">
    <property type="entry name" value="ANK_REP_REGION DOMAIN-CONTAINING PROTEIN"/>
    <property type="match status" value="1"/>
</dbReference>
<dbReference type="Gene3D" id="1.25.40.20">
    <property type="entry name" value="Ankyrin repeat-containing domain"/>
    <property type="match status" value="1"/>
</dbReference>
<dbReference type="Proteomes" id="UP000332933">
    <property type="component" value="Unassembled WGS sequence"/>
</dbReference>
<evidence type="ECO:0000256" key="2">
    <source>
        <dbReference type="ARBA" id="ARBA00023043"/>
    </source>
</evidence>
<dbReference type="GO" id="GO:0005634">
    <property type="term" value="C:nucleus"/>
    <property type="evidence" value="ECO:0007669"/>
    <property type="project" value="TreeGrafter"/>
</dbReference>
<evidence type="ECO:0000313" key="3">
    <source>
        <dbReference type="EMBL" id="KAF0682796.1"/>
    </source>
</evidence>
<dbReference type="AlphaFoldDB" id="A0A485LS89"/>
<dbReference type="PROSITE" id="PS00018">
    <property type="entry name" value="EF_HAND_1"/>
    <property type="match status" value="1"/>
</dbReference>
<dbReference type="EMBL" id="CAADRA010007509">
    <property type="protein sequence ID" value="VFU01726.1"/>
    <property type="molecule type" value="Genomic_DNA"/>
</dbReference>
<reference evidence="3" key="2">
    <citation type="submission" date="2019-06" db="EMBL/GenBank/DDBJ databases">
        <title>Genomics analysis of Aphanomyces spp. identifies a new class of oomycete effector associated with host adaptation.</title>
        <authorList>
            <person name="Gaulin E."/>
        </authorList>
    </citation>
    <scope>NUCLEOTIDE SEQUENCE</scope>
    <source>
        <strain evidence="3">CBS 578.67</strain>
    </source>
</reference>
<protein>
    <submittedName>
        <fullName evidence="4">Aste57867_25095 protein</fullName>
    </submittedName>
</protein>
<dbReference type="InterPro" id="IPR002110">
    <property type="entry name" value="Ankyrin_rpt"/>
</dbReference>
<dbReference type="EMBL" id="VJMH01007483">
    <property type="protein sequence ID" value="KAF0682796.1"/>
    <property type="molecule type" value="Genomic_DNA"/>
</dbReference>
<dbReference type="Pfam" id="PF13637">
    <property type="entry name" value="Ank_4"/>
    <property type="match status" value="1"/>
</dbReference>
<gene>
    <name evidence="4" type="primary">Aste57867_25095</name>
    <name evidence="3" type="ORF">As57867_025017</name>
    <name evidence="4" type="ORF">ASTE57867_25095</name>
</gene>
<dbReference type="InterPro" id="IPR018247">
    <property type="entry name" value="EF_Hand_1_Ca_BS"/>
</dbReference>
<evidence type="ECO:0000256" key="1">
    <source>
        <dbReference type="ARBA" id="ARBA00022737"/>
    </source>
</evidence>
<sequence length="521" mass="58931">MNAPPGSIRPRSNLPLFCCCNVRFTCDELRNRFQKPSPPRRRDAMSLDLPYAELAQADINGDHTITSTELHALQLQRQLASSTHLLLQTQRQSSARPINNQASTPVVVVAADPKHQPPKGRYAPWLKKALAKMEHAQSVWTHVDPEAANQHARKAPKAMSTAACPTIWDAAHAGHVAEVRRWLEVEKANVFAHNEGEGGKTILHVACWHGHVSVVMYVTMFVQATKGLDALKTFVNAIDTVYSRCTPLLETCRSRQGNLNDKLKILRLLVQFGAVVEHQDAHGDNALHWSARMHALPIVRFLIKETDAAVFAFISDNYKRQKPLDVAKLANDHKPTMCTTQVYDVLRRIYKDCNIRLKIQYGKKIRLQHEAEVRASRNEDVMHALDMARVLVSQAEDSWHDVHDAAETVRNDLETNVLDTSGKEALGKAQLWLETKDGKAWLKKELPNATEDVKTLVQKGMMPKPRDMKKAAAVRLAENYISEQETNMRDLMKKKFGREHPNLESREVEYYKRLVSSTVGR</sequence>
<dbReference type="PANTHER" id="PTHR24201:SF2">
    <property type="entry name" value="ANKYRIN REPEAT DOMAIN-CONTAINING PROTEIN 42"/>
    <property type="match status" value="1"/>
</dbReference>
<dbReference type="SUPFAM" id="SSF48403">
    <property type="entry name" value="Ankyrin repeat"/>
    <property type="match status" value="1"/>
</dbReference>
<keyword evidence="5" id="KW-1185">Reference proteome</keyword>
<dbReference type="InterPro" id="IPR050776">
    <property type="entry name" value="Ank_Repeat/CDKN_Inhibitor"/>
</dbReference>
<organism evidence="4 5">
    <name type="scientific">Aphanomyces stellatus</name>
    <dbReference type="NCBI Taxonomy" id="120398"/>
    <lineage>
        <taxon>Eukaryota</taxon>
        <taxon>Sar</taxon>
        <taxon>Stramenopiles</taxon>
        <taxon>Oomycota</taxon>
        <taxon>Saprolegniomycetes</taxon>
        <taxon>Saprolegniales</taxon>
        <taxon>Verrucalvaceae</taxon>
        <taxon>Aphanomyces</taxon>
    </lineage>
</organism>
<accession>A0A485LS89</accession>
<name>A0A485LS89_9STRA</name>
<dbReference type="SMART" id="SM00248">
    <property type="entry name" value="ANK"/>
    <property type="match status" value="3"/>
</dbReference>
<dbReference type="InterPro" id="IPR036770">
    <property type="entry name" value="Ankyrin_rpt-contain_sf"/>
</dbReference>
<proteinExistence type="predicted"/>
<keyword evidence="2" id="KW-0040">ANK repeat</keyword>
<keyword evidence="1" id="KW-0677">Repeat</keyword>
<evidence type="ECO:0000313" key="4">
    <source>
        <dbReference type="EMBL" id="VFU01726.1"/>
    </source>
</evidence>